<dbReference type="PANTHER" id="PTHR24408:SF58">
    <property type="entry name" value="TRANSCRIPTION FACTOR (TFIIIA), PUTATIVE (AFU_ORTHOLOGUE AFUA_1G05150)-RELATED"/>
    <property type="match status" value="1"/>
</dbReference>
<dbReference type="InterPro" id="IPR036236">
    <property type="entry name" value="Znf_C2H2_sf"/>
</dbReference>
<feature type="signal peptide" evidence="7">
    <location>
        <begin position="1"/>
        <end position="24"/>
    </location>
</feature>
<evidence type="ECO:0000313" key="10">
    <source>
        <dbReference type="Proteomes" id="UP000279236"/>
    </source>
</evidence>
<organism evidence="9 10">
    <name type="scientific">Apiotrichum porosum</name>
    <dbReference type="NCBI Taxonomy" id="105984"/>
    <lineage>
        <taxon>Eukaryota</taxon>
        <taxon>Fungi</taxon>
        <taxon>Dikarya</taxon>
        <taxon>Basidiomycota</taxon>
        <taxon>Agaricomycotina</taxon>
        <taxon>Tremellomycetes</taxon>
        <taxon>Trichosporonales</taxon>
        <taxon>Trichosporonaceae</taxon>
        <taxon>Apiotrichum</taxon>
    </lineage>
</organism>
<keyword evidence="7" id="KW-0732">Signal</keyword>
<evidence type="ECO:0000256" key="3">
    <source>
        <dbReference type="ARBA" id="ARBA00022771"/>
    </source>
</evidence>
<dbReference type="OrthoDB" id="6105938at2759"/>
<keyword evidence="2" id="KW-0677">Repeat</keyword>
<evidence type="ECO:0000256" key="7">
    <source>
        <dbReference type="SAM" id="SignalP"/>
    </source>
</evidence>
<evidence type="ECO:0000256" key="5">
    <source>
        <dbReference type="PROSITE-ProRule" id="PRU00042"/>
    </source>
</evidence>
<feature type="region of interest" description="Disordered" evidence="6">
    <location>
        <begin position="393"/>
        <end position="426"/>
    </location>
</feature>
<accession>A0A427XIR2</accession>
<dbReference type="PROSITE" id="PS50157">
    <property type="entry name" value="ZINC_FINGER_C2H2_2"/>
    <property type="match status" value="3"/>
</dbReference>
<dbReference type="GeneID" id="39586178"/>
<feature type="compositionally biased region" description="Low complexity" evidence="6">
    <location>
        <begin position="175"/>
        <end position="197"/>
    </location>
</feature>
<feature type="compositionally biased region" description="Low complexity" evidence="6">
    <location>
        <begin position="913"/>
        <end position="929"/>
    </location>
</feature>
<evidence type="ECO:0000259" key="8">
    <source>
        <dbReference type="PROSITE" id="PS50157"/>
    </source>
</evidence>
<keyword evidence="10" id="KW-1185">Reference proteome</keyword>
<name>A0A427XIR2_9TREE</name>
<reference evidence="9 10" key="1">
    <citation type="submission" date="2018-11" db="EMBL/GenBank/DDBJ databases">
        <title>Genome sequence of Apiotrichum porosum DSM 27194.</title>
        <authorList>
            <person name="Aliyu H."/>
            <person name="Gorte O."/>
            <person name="Ochsenreither K."/>
        </authorList>
    </citation>
    <scope>NUCLEOTIDE SEQUENCE [LARGE SCALE GENOMIC DNA]</scope>
    <source>
        <strain evidence="9 10">DSM 27194</strain>
    </source>
</reference>
<evidence type="ECO:0000313" key="9">
    <source>
        <dbReference type="EMBL" id="RSH78736.1"/>
    </source>
</evidence>
<feature type="region of interest" description="Disordered" evidence="6">
    <location>
        <begin position="638"/>
        <end position="701"/>
    </location>
</feature>
<feature type="compositionally biased region" description="Acidic residues" evidence="6">
    <location>
        <begin position="989"/>
        <end position="999"/>
    </location>
</feature>
<feature type="compositionally biased region" description="Low complexity" evidence="6">
    <location>
        <begin position="673"/>
        <end position="684"/>
    </location>
</feature>
<dbReference type="Gene3D" id="3.30.160.60">
    <property type="entry name" value="Classic Zinc Finger"/>
    <property type="match status" value="1"/>
</dbReference>
<dbReference type="Proteomes" id="UP000279236">
    <property type="component" value="Unassembled WGS sequence"/>
</dbReference>
<feature type="compositionally biased region" description="Low complexity" evidence="6">
    <location>
        <begin position="966"/>
        <end position="988"/>
    </location>
</feature>
<feature type="compositionally biased region" description="Basic and acidic residues" evidence="6">
    <location>
        <begin position="344"/>
        <end position="358"/>
    </location>
</feature>
<feature type="region of interest" description="Disordered" evidence="6">
    <location>
        <begin position="790"/>
        <end position="999"/>
    </location>
</feature>
<dbReference type="SMART" id="SM00355">
    <property type="entry name" value="ZnF_C2H2"/>
    <property type="match status" value="3"/>
</dbReference>
<feature type="domain" description="C2H2-type" evidence="8">
    <location>
        <begin position="234"/>
        <end position="262"/>
    </location>
</feature>
<evidence type="ECO:0000256" key="2">
    <source>
        <dbReference type="ARBA" id="ARBA00022737"/>
    </source>
</evidence>
<feature type="compositionally biased region" description="Low complexity" evidence="6">
    <location>
        <begin position="851"/>
        <end position="873"/>
    </location>
</feature>
<sequence>MAPFALDWPTAAVILGLAAFRIRAGHVPTPTPTVIATSAPAIQAVATPVPSTSPSPVVPVFPSAPAASLVSPCPTPPLEIVPPSLVGFAEEKAQQVQDEQDEQDRTATRILAPTPVQVQRVASSLPCAAEYNETPRRSPLQPLDTDFREVEVPYTPPSVPHPSSSASDWRAQRDTSASSYSSGPSASATASVTSSQSPVVRPFAAQASPATSTPGTSHERPSKKFELGKKRGDFHCKDCDRWYGTQNALLQHKIDSHMLKSDRSDIGRPFPKHQVQFHCPLCTKAYNTDAHLQQHLAHVHMVIEQQKNQEWSSGSGTGSTRKDAKATKPDPQVMSSPASQMKTYAERALERAARRRGEVPNGRPSTPERHFACPSCRATFSTTDELTAHAADPFAHGSQDSPHWPSLERGRQEGTEPPPPPAADDWEALAREGRNPLPPLTVTRLTANLGGIKARVGHSWADSDEEGEEASDRLPETPPHVSRHIRSNSVPWGGPDSPAASLIAVEELEVASVVSTDDWRRTHAATPPPPASPDVTFASNAALDSSPERSPRLALALDIAPEIEIQPAMSPEVVMAVLEIETLVHAEPRTAADVSPEIAKAVLKTPAKHGNDLLLLKTPARVADNSAGGFTPGFTPGASVDAAGAGESPGFSFTPTPHKFSWSRSHSHDTTPSRRGSQPQSPASPASPAPESPSRSVSPAKSWAVPLERITSTTSNASHVSNASHASASSSSIWGPHAGAGKYFRGGLVLDAPPSPANEPAPGAGAGATYSATSGKKVLPGWENWPIQAQHAPTSQSPAVSHAAAANAAMEPSKAVAKANADKENRKPAAVPQYGTITQIKKATPPPQAPQPQQQQPKPKAKPAPLTAATGPKSQASSGGKVPNPSFTVPRGGVQPIYDGWMSLDDAARHRAASPASSATNSNGTSTRGPRSKAGHKVKAERAAAAAGDNKPNGKKPKWDNGAGAGAAAKAGGSWSAPAPAPVPAAAAADDDDMYGGWV</sequence>
<feature type="domain" description="C2H2-type" evidence="8">
    <location>
        <begin position="277"/>
        <end position="300"/>
    </location>
</feature>
<dbReference type="RefSeq" id="XP_028473883.1">
    <property type="nucleotide sequence ID" value="XM_028617420.1"/>
</dbReference>
<feature type="chain" id="PRO_5019014353" description="C2H2-type domain-containing protein" evidence="7">
    <location>
        <begin position="25"/>
        <end position="999"/>
    </location>
</feature>
<keyword evidence="4" id="KW-0862">Zinc</keyword>
<feature type="compositionally biased region" description="Basic residues" evidence="6">
    <location>
        <begin position="930"/>
        <end position="939"/>
    </location>
</feature>
<comment type="caution">
    <text evidence="9">The sequence shown here is derived from an EMBL/GenBank/DDBJ whole genome shotgun (WGS) entry which is preliminary data.</text>
</comment>
<feature type="compositionally biased region" description="Low complexity" evidence="6">
    <location>
        <begin position="795"/>
        <end position="815"/>
    </location>
</feature>
<dbReference type="SUPFAM" id="SSF57667">
    <property type="entry name" value="beta-beta-alpha zinc fingers"/>
    <property type="match status" value="1"/>
</dbReference>
<dbReference type="EMBL" id="RSCE01000011">
    <property type="protein sequence ID" value="RSH78736.1"/>
    <property type="molecule type" value="Genomic_DNA"/>
</dbReference>
<dbReference type="AlphaFoldDB" id="A0A427XIR2"/>
<dbReference type="GO" id="GO:0000981">
    <property type="term" value="F:DNA-binding transcription factor activity, RNA polymerase II-specific"/>
    <property type="evidence" value="ECO:0007669"/>
    <property type="project" value="TreeGrafter"/>
</dbReference>
<keyword evidence="3 5" id="KW-0863">Zinc-finger</keyword>
<feature type="region of interest" description="Disordered" evidence="6">
    <location>
        <begin position="714"/>
        <end position="733"/>
    </location>
</feature>
<feature type="region of interest" description="Disordered" evidence="6">
    <location>
        <begin position="92"/>
        <end position="114"/>
    </location>
</feature>
<dbReference type="GO" id="GO:0008270">
    <property type="term" value="F:zinc ion binding"/>
    <property type="evidence" value="ECO:0007669"/>
    <property type="project" value="UniProtKB-KW"/>
</dbReference>
<feature type="compositionally biased region" description="Low complexity" evidence="6">
    <location>
        <begin position="714"/>
        <end position="732"/>
    </location>
</feature>
<evidence type="ECO:0000256" key="4">
    <source>
        <dbReference type="ARBA" id="ARBA00022833"/>
    </source>
</evidence>
<dbReference type="PANTHER" id="PTHR24408">
    <property type="entry name" value="ZINC FINGER PROTEIN"/>
    <property type="match status" value="1"/>
</dbReference>
<dbReference type="GO" id="GO:0043565">
    <property type="term" value="F:sequence-specific DNA binding"/>
    <property type="evidence" value="ECO:0007669"/>
    <property type="project" value="TreeGrafter"/>
</dbReference>
<feature type="region of interest" description="Disordered" evidence="6">
    <location>
        <begin position="520"/>
        <end position="547"/>
    </location>
</feature>
<proteinExistence type="predicted"/>
<dbReference type="InterPro" id="IPR013087">
    <property type="entry name" value="Znf_C2H2_type"/>
</dbReference>
<dbReference type="GO" id="GO:0005634">
    <property type="term" value="C:nucleus"/>
    <property type="evidence" value="ECO:0007669"/>
    <property type="project" value="TreeGrafter"/>
</dbReference>
<feature type="region of interest" description="Disordered" evidence="6">
    <location>
        <begin position="307"/>
        <end position="370"/>
    </location>
</feature>
<dbReference type="PROSITE" id="PS00028">
    <property type="entry name" value="ZINC_FINGER_C2H2_1"/>
    <property type="match status" value="2"/>
</dbReference>
<gene>
    <name evidence="9" type="ORF">EHS24_001635</name>
</gene>
<evidence type="ECO:0000256" key="6">
    <source>
        <dbReference type="SAM" id="MobiDB-lite"/>
    </source>
</evidence>
<keyword evidence="1" id="KW-0479">Metal-binding</keyword>
<feature type="region of interest" description="Disordered" evidence="6">
    <location>
        <begin position="151"/>
        <end position="226"/>
    </location>
</feature>
<feature type="domain" description="C2H2-type" evidence="8">
    <location>
        <begin position="371"/>
        <end position="401"/>
    </location>
</feature>
<protein>
    <recommendedName>
        <fullName evidence="8">C2H2-type domain-containing protein</fullName>
    </recommendedName>
</protein>
<feature type="compositionally biased region" description="Polar residues" evidence="6">
    <location>
        <begin position="333"/>
        <end position="342"/>
    </location>
</feature>
<feature type="region of interest" description="Disordered" evidence="6">
    <location>
        <begin position="458"/>
        <end position="494"/>
    </location>
</feature>
<feature type="compositionally biased region" description="Basic and acidic residues" evidence="6">
    <location>
        <begin position="217"/>
        <end position="226"/>
    </location>
</feature>
<evidence type="ECO:0000256" key="1">
    <source>
        <dbReference type="ARBA" id="ARBA00022723"/>
    </source>
</evidence>